<name>A0A9X0DFC1_9HELO</name>
<dbReference type="EMBL" id="JAPEIS010000013">
    <property type="protein sequence ID" value="KAJ8060435.1"/>
    <property type="molecule type" value="Genomic_DNA"/>
</dbReference>
<proteinExistence type="predicted"/>
<evidence type="ECO:0000313" key="2">
    <source>
        <dbReference type="EMBL" id="KAJ8060435.1"/>
    </source>
</evidence>
<reference evidence="2" key="1">
    <citation type="submission" date="2022-11" db="EMBL/GenBank/DDBJ databases">
        <title>Genome Resource of Sclerotinia nivalis Strain SnTB1, a Plant Pathogen Isolated from American Ginseng.</title>
        <authorList>
            <person name="Fan S."/>
        </authorList>
    </citation>
    <scope>NUCLEOTIDE SEQUENCE</scope>
    <source>
        <strain evidence="2">SnTB1</strain>
    </source>
</reference>
<sequence length="108" mass="11488">MNNSGAGHSIIGNTPSSTEDLDFELIWPDSEDLFETLMSTDPMNPWQMPIGILPVPITTPSHVSNGSFGIPGPFQEKGSIGSIPVGESHQAVHNVSEMVTSLVSSTRP</sequence>
<dbReference type="Proteomes" id="UP001152300">
    <property type="component" value="Unassembled WGS sequence"/>
</dbReference>
<evidence type="ECO:0000256" key="1">
    <source>
        <dbReference type="SAM" id="MobiDB-lite"/>
    </source>
</evidence>
<comment type="caution">
    <text evidence="2">The sequence shown here is derived from an EMBL/GenBank/DDBJ whole genome shotgun (WGS) entry which is preliminary data.</text>
</comment>
<organism evidence="2 3">
    <name type="scientific">Sclerotinia nivalis</name>
    <dbReference type="NCBI Taxonomy" id="352851"/>
    <lineage>
        <taxon>Eukaryota</taxon>
        <taxon>Fungi</taxon>
        <taxon>Dikarya</taxon>
        <taxon>Ascomycota</taxon>
        <taxon>Pezizomycotina</taxon>
        <taxon>Leotiomycetes</taxon>
        <taxon>Helotiales</taxon>
        <taxon>Sclerotiniaceae</taxon>
        <taxon>Sclerotinia</taxon>
    </lineage>
</organism>
<dbReference type="OrthoDB" id="3945418at2759"/>
<keyword evidence="3" id="KW-1185">Reference proteome</keyword>
<feature type="region of interest" description="Disordered" evidence="1">
    <location>
        <begin position="64"/>
        <end position="88"/>
    </location>
</feature>
<protein>
    <submittedName>
        <fullName evidence="2">Uncharacterized protein</fullName>
    </submittedName>
</protein>
<evidence type="ECO:0000313" key="3">
    <source>
        <dbReference type="Proteomes" id="UP001152300"/>
    </source>
</evidence>
<dbReference type="AlphaFoldDB" id="A0A9X0DFC1"/>
<accession>A0A9X0DFC1</accession>
<gene>
    <name evidence="2" type="ORF">OCU04_010762</name>
</gene>